<dbReference type="EMBL" id="JBHTKH010000008">
    <property type="protein sequence ID" value="MFD1055316.1"/>
    <property type="molecule type" value="Genomic_DNA"/>
</dbReference>
<keyword evidence="2" id="KW-0472">Membrane</keyword>
<keyword evidence="2" id="KW-1133">Transmembrane helix</keyword>
<dbReference type="InterPro" id="IPR021454">
    <property type="entry name" value="DUF3105"/>
</dbReference>
<keyword evidence="4" id="KW-1185">Reference proteome</keyword>
<name>A0ABW3MXK9_9MICO</name>
<keyword evidence="2" id="KW-0812">Transmembrane</keyword>
<accession>A0ABW3MXK9</accession>
<reference evidence="4" key="1">
    <citation type="journal article" date="2019" name="Int. J. Syst. Evol. Microbiol.">
        <title>The Global Catalogue of Microorganisms (GCM) 10K type strain sequencing project: providing services to taxonomists for standard genome sequencing and annotation.</title>
        <authorList>
            <consortium name="The Broad Institute Genomics Platform"/>
            <consortium name="The Broad Institute Genome Sequencing Center for Infectious Disease"/>
            <person name="Wu L."/>
            <person name="Ma J."/>
        </authorList>
    </citation>
    <scope>NUCLEOTIDE SEQUENCE [LARGE SCALE GENOMIC DNA]</scope>
    <source>
        <strain evidence="4">CCUG 57508</strain>
    </source>
</reference>
<evidence type="ECO:0000313" key="3">
    <source>
        <dbReference type="EMBL" id="MFD1055316.1"/>
    </source>
</evidence>
<dbReference type="Proteomes" id="UP001597046">
    <property type="component" value="Unassembled WGS sequence"/>
</dbReference>
<gene>
    <name evidence="3" type="ORF">ACFQ2V_13440</name>
</gene>
<evidence type="ECO:0000313" key="4">
    <source>
        <dbReference type="Proteomes" id="UP001597046"/>
    </source>
</evidence>
<proteinExistence type="predicted"/>
<dbReference type="Pfam" id="PF11303">
    <property type="entry name" value="DUF3105"/>
    <property type="match status" value="1"/>
</dbReference>
<feature type="region of interest" description="Disordered" evidence="1">
    <location>
        <begin position="75"/>
        <end position="94"/>
    </location>
</feature>
<feature type="transmembrane region" description="Helical" evidence="2">
    <location>
        <begin position="28"/>
        <end position="51"/>
    </location>
</feature>
<comment type="caution">
    <text evidence="3">The sequence shown here is derived from an EMBL/GenBank/DDBJ whole genome shotgun (WGS) entry which is preliminary data.</text>
</comment>
<evidence type="ECO:0000256" key="1">
    <source>
        <dbReference type="SAM" id="MobiDB-lite"/>
    </source>
</evidence>
<sequence>MARETSRDRRERVAQMQAAQKKAERRRLFVVIGACVAVIAIIGGAVAWAIIGEQNKKDEALQSISGDVAAASCDPVTDDAASGSSDHVGPGTNQASVTKIKYSTVPPSSGQHFAVPAVDKRRVYTVADAPKVETLVHNLEHGYTILWYDRSVEKEQAASFEALSTKVNAMKESANKFIISPWDPAYGAFPAGKKYALSHWSADYDQASGKVSNQKGHRQLCGGLNTAVVEDFVKKFPWSSAPEPGAA</sequence>
<dbReference type="RefSeq" id="WP_386053283.1">
    <property type="nucleotide sequence ID" value="NZ_JBHTKH010000008.1"/>
</dbReference>
<evidence type="ECO:0000256" key="2">
    <source>
        <dbReference type="SAM" id="Phobius"/>
    </source>
</evidence>
<organism evidence="3 4">
    <name type="scientific">Terrabacter terrigena</name>
    <dbReference type="NCBI Taxonomy" id="574718"/>
    <lineage>
        <taxon>Bacteria</taxon>
        <taxon>Bacillati</taxon>
        <taxon>Actinomycetota</taxon>
        <taxon>Actinomycetes</taxon>
        <taxon>Micrococcales</taxon>
        <taxon>Intrasporangiaceae</taxon>
        <taxon>Terrabacter</taxon>
    </lineage>
</organism>
<protein>
    <submittedName>
        <fullName evidence="3">DUF3105 domain-containing protein</fullName>
    </submittedName>
</protein>